<reference evidence="1 2" key="1">
    <citation type="submission" date="2014-04" db="EMBL/GenBank/DDBJ databases">
        <authorList>
            <consortium name="DOE Joint Genome Institute"/>
            <person name="Kuo A."/>
            <person name="Kohler A."/>
            <person name="Costa M.D."/>
            <person name="Nagy L.G."/>
            <person name="Floudas D."/>
            <person name="Copeland A."/>
            <person name="Barry K.W."/>
            <person name="Cichocki N."/>
            <person name="Veneault-Fourrey C."/>
            <person name="LaButti K."/>
            <person name="Lindquist E.A."/>
            <person name="Lipzen A."/>
            <person name="Lundell T."/>
            <person name="Morin E."/>
            <person name="Murat C."/>
            <person name="Sun H."/>
            <person name="Tunlid A."/>
            <person name="Henrissat B."/>
            <person name="Grigoriev I.V."/>
            <person name="Hibbett D.S."/>
            <person name="Martin F."/>
            <person name="Nordberg H.P."/>
            <person name="Cantor M.N."/>
            <person name="Hua S.X."/>
        </authorList>
    </citation>
    <scope>NUCLEOTIDE SEQUENCE [LARGE SCALE GENOMIC DNA]</scope>
    <source>
        <strain evidence="1 2">Marx 270</strain>
    </source>
</reference>
<dbReference type="InParanoid" id="A0A0C3N5X1"/>
<dbReference type="EMBL" id="KN832045">
    <property type="protein sequence ID" value="KIN96469.1"/>
    <property type="molecule type" value="Genomic_DNA"/>
</dbReference>
<organism evidence="1 2">
    <name type="scientific">Pisolithus tinctorius Marx 270</name>
    <dbReference type="NCBI Taxonomy" id="870435"/>
    <lineage>
        <taxon>Eukaryota</taxon>
        <taxon>Fungi</taxon>
        <taxon>Dikarya</taxon>
        <taxon>Basidiomycota</taxon>
        <taxon>Agaricomycotina</taxon>
        <taxon>Agaricomycetes</taxon>
        <taxon>Agaricomycetidae</taxon>
        <taxon>Boletales</taxon>
        <taxon>Sclerodermatineae</taxon>
        <taxon>Pisolithaceae</taxon>
        <taxon>Pisolithus</taxon>
    </lineage>
</organism>
<evidence type="ECO:0000313" key="2">
    <source>
        <dbReference type="Proteomes" id="UP000054217"/>
    </source>
</evidence>
<evidence type="ECO:0000313" key="1">
    <source>
        <dbReference type="EMBL" id="KIN96469.1"/>
    </source>
</evidence>
<name>A0A0C3N5X1_PISTI</name>
<accession>A0A0C3N5X1</accession>
<proteinExistence type="predicted"/>
<dbReference type="AlphaFoldDB" id="A0A0C3N5X1"/>
<dbReference type="Proteomes" id="UP000054217">
    <property type="component" value="Unassembled WGS sequence"/>
</dbReference>
<sequence length="71" mass="7996">MFVVLSGPDGIHSFCILIGQSIFPRTEDTKGWSGRPAHAYMVYPQNPIYICTLNIHIHTIGRFTISSPRVH</sequence>
<keyword evidence="2" id="KW-1185">Reference proteome</keyword>
<reference evidence="2" key="2">
    <citation type="submission" date="2015-01" db="EMBL/GenBank/DDBJ databases">
        <title>Evolutionary Origins and Diversification of the Mycorrhizal Mutualists.</title>
        <authorList>
            <consortium name="DOE Joint Genome Institute"/>
            <consortium name="Mycorrhizal Genomics Consortium"/>
            <person name="Kohler A."/>
            <person name="Kuo A."/>
            <person name="Nagy L.G."/>
            <person name="Floudas D."/>
            <person name="Copeland A."/>
            <person name="Barry K.W."/>
            <person name="Cichocki N."/>
            <person name="Veneault-Fourrey C."/>
            <person name="LaButti K."/>
            <person name="Lindquist E.A."/>
            <person name="Lipzen A."/>
            <person name="Lundell T."/>
            <person name="Morin E."/>
            <person name="Murat C."/>
            <person name="Riley R."/>
            <person name="Ohm R."/>
            <person name="Sun H."/>
            <person name="Tunlid A."/>
            <person name="Henrissat B."/>
            <person name="Grigoriev I.V."/>
            <person name="Hibbett D.S."/>
            <person name="Martin F."/>
        </authorList>
    </citation>
    <scope>NUCLEOTIDE SEQUENCE [LARGE SCALE GENOMIC DNA]</scope>
    <source>
        <strain evidence="2">Marx 270</strain>
    </source>
</reference>
<gene>
    <name evidence="1" type="ORF">M404DRAFT_245197</name>
</gene>
<dbReference type="HOGENOM" id="CLU_2741032_0_0_1"/>
<protein>
    <submittedName>
        <fullName evidence="1">Uncharacterized protein</fullName>
    </submittedName>
</protein>